<evidence type="ECO:0000313" key="8">
    <source>
        <dbReference type="Proteomes" id="UP000298714"/>
    </source>
</evidence>
<organism evidence="7 8">
    <name type="scientific">Hankyongella ginsenosidimutans</name>
    <dbReference type="NCBI Taxonomy" id="1763828"/>
    <lineage>
        <taxon>Bacteria</taxon>
        <taxon>Pseudomonadati</taxon>
        <taxon>Pseudomonadota</taxon>
        <taxon>Alphaproteobacteria</taxon>
        <taxon>Sphingomonadales</taxon>
        <taxon>Sphingomonadaceae</taxon>
        <taxon>Hankyongella</taxon>
    </lineage>
</organism>
<dbReference type="Gene3D" id="3.40.605.10">
    <property type="entry name" value="Aldehyde Dehydrogenase, Chain A, domain 1"/>
    <property type="match status" value="1"/>
</dbReference>
<keyword evidence="3 7" id="KW-0560">Oxidoreductase</keyword>
<evidence type="ECO:0000313" key="7">
    <source>
        <dbReference type="EMBL" id="QCI80446.1"/>
    </source>
</evidence>
<dbReference type="AlphaFoldDB" id="A0A4D7CBZ2"/>
<comment type="pathway">
    <text evidence="1">Amino-acid degradation; L-proline degradation into L-glutamate; L-glutamate from L-proline: step 2/2.</text>
</comment>
<keyword evidence="8" id="KW-1185">Reference proteome</keyword>
<evidence type="ECO:0000256" key="2">
    <source>
        <dbReference type="ARBA" id="ARBA00012884"/>
    </source>
</evidence>
<dbReference type="GO" id="GO:0010133">
    <property type="term" value="P:L-proline catabolic process to L-glutamate"/>
    <property type="evidence" value="ECO:0007669"/>
    <property type="project" value="TreeGrafter"/>
</dbReference>
<dbReference type="NCBIfam" id="TIGR01238">
    <property type="entry name" value="D1pyr5carbox3"/>
    <property type="match status" value="1"/>
</dbReference>
<protein>
    <recommendedName>
        <fullName evidence="2">L-glutamate gamma-semialdehyde dehydrogenase</fullName>
        <ecNumber evidence="2">1.2.1.88</ecNumber>
    </recommendedName>
</protein>
<evidence type="ECO:0000256" key="3">
    <source>
        <dbReference type="ARBA" id="ARBA00023002"/>
    </source>
</evidence>
<dbReference type="SUPFAM" id="SSF53720">
    <property type="entry name" value="ALDH-like"/>
    <property type="match status" value="1"/>
</dbReference>
<evidence type="ECO:0000256" key="4">
    <source>
        <dbReference type="ARBA" id="ARBA00023027"/>
    </source>
</evidence>
<dbReference type="FunFam" id="3.40.309.10:FF:000005">
    <property type="entry name" value="1-pyrroline-5-carboxylate dehydrogenase 1"/>
    <property type="match status" value="1"/>
</dbReference>
<dbReference type="Pfam" id="PF00171">
    <property type="entry name" value="Aldedh"/>
    <property type="match status" value="1"/>
</dbReference>
<dbReference type="NCBIfam" id="NF008869">
    <property type="entry name" value="PRK11904.1"/>
    <property type="match status" value="1"/>
</dbReference>
<feature type="domain" description="Aldehyde dehydrogenase" evidence="6">
    <location>
        <begin position="19"/>
        <end position="475"/>
    </location>
</feature>
<gene>
    <name evidence="7" type="primary">putA</name>
    <name evidence="7" type="ORF">E6W36_15775</name>
</gene>
<accession>A0A4D7CBZ2</accession>
<dbReference type="Proteomes" id="UP000298714">
    <property type="component" value="Chromosome"/>
</dbReference>
<dbReference type="PROSITE" id="PS00070">
    <property type="entry name" value="ALDEHYDE_DEHYDR_CYS"/>
    <property type="match status" value="1"/>
</dbReference>
<dbReference type="Gene3D" id="3.40.309.10">
    <property type="entry name" value="Aldehyde Dehydrogenase, Chain A, domain 2"/>
    <property type="match status" value="1"/>
</dbReference>
<name>A0A4D7CBZ2_9SPHN</name>
<dbReference type="KEGG" id="hgn:E6W36_15775"/>
<proteinExistence type="predicted"/>
<dbReference type="PANTHER" id="PTHR42862:SF1">
    <property type="entry name" value="DELTA-1-PYRROLINE-5-CARBOXYLATE DEHYDROGENASE 2, ISOFORM A-RELATED"/>
    <property type="match status" value="1"/>
</dbReference>
<dbReference type="CDD" id="cd07125">
    <property type="entry name" value="ALDH_PutA-P5CDH"/>
    <property type="match status" value="1"/>
</dbReference>
<reference evidence="8" key="1">
    <citation type="submission" date="2019-04" db="EMBL/GenBank/DDBJ databases">
        <title>Complete genome sequence of Sphingomonas sp. W1-2-3.</title>
        <authorList>
            <person name="Im W.T."/>
        </authorList>
    </citation>
    <scope>NUCLEOTIDE SEQUENCE [LARGE SCALE GENOMIC DNA]</scope>
    <source>
        <strain evidence="8">W1-2-3</strain>
    </source>
</reference>
<dbReference type="GO" id="GO:0009898">
    <property type="term" value="C:cytoplasmic side of plasma membrane"/>
    <property type="evidence" value="ECO:0007669"/>
    <property type="project" value="TreeGrafter"/>
</dbReference>
<dbReference type="InterPro" id="IPR016163">
    <property type="entry name" value="Ald_DH_C"/>
</dbReference>
<dbReference type="EC" id="1.2.1.88" evidence="2"/>
<dbReference type="EMBL" id="CP039704">
    <property type="protein sequence ID" value="QCI80446.1"/>
    <property type="molecule type" value="Genomic_DNA"/>
</dbReference>
<dbReference type="GO" id="GO:0003842">
    <property type="term" value="F:L-glutamate gamma-semialdehyde dehydrogenase activity"/>
    <property type="evidence" value="ECO:0007669"/>
    <property type="project" value="UniProtKB-EC"/>
</dbReference>
<dbReference type="InterPro" id="IPR005933">
    <property type="entry name" value="PutA_C"/>
</dbReference>
<comment type="catalytic activity">
    <reaction evidence="5">
        <text>L-glutamate 5-semialdehyde + NAD(+) + H2O = L-glutamate + NADH + 2 H(+)</text>
        <dbReference type="Rhea" id="RHEA:30235"/>
        <dbReference type="ChEBI" id="CHEBI:15377"/>
        <dbReference type="ChEBI" id="CHEBI:15378"/>
        <dbReference type="ChEBI" id="CHEBI:29985"/>
        <dbReference type="ChEBI" id="CHEBI:57540"/>
        <dbReference type="ChEBI" id="CHEBI:57945"/>
        <dbReference type="ChEBI" id="CHEBI:58066"/>
        <dbReference type="EC" id="1.2.1.88"/>
    </reaction>
</comment>
<sequence length="497" mass="51781">MAGAVAALDAQPVVRGHDVAITAPHDRRIIVGRAPETTQAQALTALDAASAAQAAWDALGGHARADIPLRAADLMEARLEPLVALLSREAGKTLPDSVAEVREAVDFCRYYAARTREDFGAPKPLPGPTGETNQLSLHGKGVFLCISPWNFPLAIFTGQVAAALAAGNTVLAKPAETTPLIAFEAVRLLHEAGVPKDVLHLLPGSGPALGGWLLPDDRVAGVAFTGSTVTAQRINRALANRDGPIATLIAETGGQNAMIVDSTALPEQVVDDVIASAFLSAGQRCSALRVLCLQDDIADTMIAMITGAMDTLVLGDPSKLSSDIGPVISQAAADGLMAHIARMRETARILKALPLGEAHAHGSFVAPHLIEIGSIKELTREEFGPILHVLRYPASGLDALLADIRATGYGLTMGVHSRLEGTARRVFAASRCGNTYINRSMTGAVVGVQPFGGAGLSGTGPKAGGPYYLHRFASERTYTVNVAATGGNTQLFTMNEG</sequence>
<dbReference type="InterPro" id="IPR016162">
    <property type="entry name" value="Ald_DH_N"/>
</dbReference>
<keyword evidence="4" id="KW-0520">NAD</keyword>
<dbReference type="GO" id="GO:0004657">
    <property type="term" value="F:proline dehydrogenase activity"/>
    <property type="evidence" value="ECO:0007669"/>
    <property type="project" value="UniProtKB-ARBA"/>
</dbReference>
<dbReference type="InterPro" id="IPR015590">
    <property type="entry name" value="Aldehyde_DH_dom"/>
</dbReference>
<evidence type="ECO:0000259" key="6">
    <source>
        <dbReference type="Pfam" id="PF00171"/>
    </source>
</evidence>
<dbReference type="InterPro" id="IPR016160">
    <property type="entry name" value="Ald_DH_CS_CYS"/>
</dbReference>
<evidence type="ECO:0000256" key="1">
    <source>
        <dbReference type="ARBA" id="ARBA00004786"/>
    </source>
</evidence>
<dbReference type="PANTHER" id="PTHR42862">
    <property type="entry name" value="DELTA-1-PYRROLINE-5-CARBOXYLATE DEHYDROGENASE 1, ISOFORM A-RELATED"/>
    <property type="match status" value="1"/>
</dbReference>
<dbReference type="InterPro" id="IPR050485">
    <property type="entry name" value="Proline_metab_enzyme"/>
</dbReference>
<dbReference type="InterPro" id="IPR016161">
    <property type="entry name" value="Ald_DH/histidinol_DH"/>
</dbReference>
<evidence type="ECO:0000256" key="5">
    <source>
        <dbReference type="ARBA" id="ARBA00048142"/>
    </source>
</evidence>